<evidence type="ECO:0000256" key="3">
    <source>
        <dbReference type="ARBA" id="ARBA00022833"/>
    </source>
</evidence>
<comment type="caution">
    <text evidence="8">The sequence shown here is derived from an EMBL/GenBank/DDBJ whole genome shotgun (WGS) entry which is preliminary data.</text>
</comment>
<dbReference type="EMBL" id="VMNW02000010">
    <property type="protein sequence ID" value="KAA9163227.1"/>
    <property type="molecule type" value="Genomic_DNA"/>
</dbReference>
<keyword evidence="5" id="KW-0520">NAD</keyword>
<dbReference type="RefSeq" id="WP_144757011.1">
    <property type="nucleotide sequence ID" value="NZ_VMNW02000010.1"/>
</dbReference>
<dbReference type="Gene3D" id="3.40.50.720">
    <property type="entry name" value="NAD(P)-binding Rossmann-like Domain"/>
    <property type="match status" value="1"/>
</dbReference>
<dbReference type="SUPFAM" id="SSF51735">
    <property type="entry name" value="NAD(P)-binding Rossmann-fold domains"/>
    <property type="match status" value="1"/>
</dbReference>
<dbReference type="InterPro" id="IPR002328">
    <property type="entry name" value="ADH_Zn_CS"/>
</dbReference>
<keyword evidence="2 6" id="KW-0479">Metal-binding</keyword>
<keyword evidence="3 6" id="KW-0862">Zinc</keyword>
<dbReference type="Pfam" id="PF00107">
    <property type="entry name" value="ADH_zinc_N"/>
    <property type="match status" value="1"/>
</dbReference>
<dbReference type="InterPro" id="IPR013149">
    <property type="entry name" value="ADH-like_C"/>
</dbReference>
<proteinExistence type="inferred from homology"/>
<organism evidence="8 9">
    <name type="scientific">Amycolatopsis acidicola</name>
    <dbReference type="NCBI Taxonomy" id="2596893"/>
    <lineage>
        <taxon>Bacteria</taxon>
        <taxon>Bacillati</taxon>
        <taxon>Actinomycetota</taxon>
        <taxon>Actinomycetes</taxon>
        <taxon>Pseudonocardiales</taxon>
        <taxon>Pseudonocardiaceae</taxon>
        <taxon>Amycolatopsis</taxon>
    </lineage>
</organism>
<dbReference type="GO" id="GO:0005829">
    <property type="term" value="C:cytosol"/>
    <property type="evidence" value="ECO:0007669"/>
    <property type="project" value="TreeGrafter"/>
</dbReference>
<dbReference type="SUPFAM" id="SSF50129">
    <property type="entry name" value="GroES-like"/>
    <property type="match status" value="2"/>
</dbReference>
<dbReference type="SMART" id="SM00829">
    <property type="entry name" value="PKS_ER"/>
    <property type="match status" value="1"/>
</dbReference>
<dbReference type="InterPro" id="IPR020843">
    <property type="entry name" value="ER"/>
</dbReference>
<keyword evidence="9" id="KW-1185">Reference proteome</keyword>
<evidence type="ECO:0000256" key="5">
    <source>
        <dbReference type="ARBA" id="ARBA00023027"/>
    </source>
</evidence>
<dbReference type="CDD" id="cd08279">
    <property type="entry name" value="Zn_ADH_class_III"/>
    <property type="match status" value="1"/>
</dbReference>
<evidence type="ECO:0000313" key="9">
    <source>
        <dbReference type="Proteomes" id="UP000319769"/>
    </source>
</evidence>
<dbReference type="InterPro" id="IPR011032">
    <property type="entry name" value="GroES-like_sf"/>
</dbReference>
<dbReference type="EC" id="1.1.99.36" evidence="8"/>
<evidence type="ECO:0000256" key="1">
    <source>
        <dbReference type="ARBA" id="ARBA00008072"/>
    </source>
</evidence>
<dbReference type="PROSITE" id="PS00059">
    <property type="entry name" value="ADH_ZINC"/>
    <property type="match status" value="1"/>
</dbReference>
<dbReference type="GO" id="GO:0051903">
    <property type="term" value="F:S-(hydroxymethyl)glutathione dehydrogenase [NAD(P)+] activity"/>
    <property type="evidence" value="ECO:0007669"/>
    <property type="project" value="TreeGrafter"/>
</dbReference>
<comment type="similarity">
    <text evidence="1 6">Belongs to the zinc-containing alcohol dehydrogenase family.</text>
</comment>
<protein>
    <submittedName>
        <fullName evidence="8">NDMA-dependent alcohol dehydrogenase</fullName>
        <ecNumber evidence="8">1.1.99.36</ecNumber>
    </submittedName>
</protein>
<feature type="domain" description="Enoyl reductase (ER)" evidence="7">
    <location>
        <begin position="11"/>
        <end position="366"/>
    </location>
</feature>
<dbReference type="InterPro" id="IPR023921">
    <property type="entry name" value="ADH_Zn_actinomycetes"/>
</dbReference>
<accession>A0A5N0VA11</accession>
<dbReference type="OrthoDB" id="3265141at2"/>
<dbReference type="NCBIfam" id="TIGR03989">
    <property type="entry name" value="Rxyl_3153"/>
    <property type="match status" value="1"/>
</dbReference>
<dbReference type="Gene3D" id="3.90.180.10">
    <property type="entry name" value="Medium-chain alcohol dehydrogenases, catalytic domain"/>
    <property type="match status" value="1"/>
</dbReference>
<comment type="cofactor">
    <cofactor evidence="6">
        <name>Zn(2+)</name>
        <dbReference type="ChEBI" id="CHEBI:29105"/>
    </cofactor>
</comment>
<evidence type="ECO:0000256" key="4">
    <source>
        <dbReference type="ARBA" id="ARBA00023002"/>
    </source>
</evidence>
<dbReference type="Proteomes" id="UP000319769">
    <property type="component" value="Unassembled WGS sequence"/>
</dbReference>
<evidence type="ECO:0000313" key="8">
    <source>
        <dbReference type="EMBL" id="KAA9163227.1"/>
    </source>
</evidence>
<dbReference type="AlphaFoldDB" id="A0A5N0VA11"/>
<dbReference type="InterPro" id="IPR036291">
    <property type="entry name" value="NAD(P)-bd_dom_sf"/>
</dbReference>
<evidence type="ECO:0000256" key="2">
    <source>
        <dbReference type="ARBA" id="ARBA00022723"/>
    </source>
</evidence>
<dbReference type="InterPro" id="IPR013154">
    <property type="entry name" value="ADH-like_N"/>
</dbReference>
<reference evidence="8" key="1">
    <citation type="submission" date="2019-09" db="EMBL/GenBank/DDBJ databases">
        <authorList>
            <person name="Teo W.F.A."/>
            <person name="Duangmal K."/>
        </authorList>
    </citation>
    <scope>NUCLEOTIDE SEQUENCE [LARGE SCALE GENOMIC DNA]</scope>
    <source>
        <strain evidence="8">K81G1</strain>
    </source>
</reference>
<dbReference type="PANTHER" id="PTHR43880:SF12">
    <property type="entry name" value="ALCOHOL DEHYDROGENASE CLASS-3"/>
    <property type="match status" value="1"/>
</dbReference>
<evidence type="ECO:0000256" key="6">
    <source>
        <dbReference type="RuleBase" id="RU361277"/>
    </source>
</evidence>
<dbReference type="PANTHER" id="PTHR43880">
    <property type="entry name" value="ALCOHOL DEHYDROGENASE"/>
    <property type="match status" value="1"/>
</dbReference>
<dbReference type="Pfam" id="PF08240">
    <property type="entry name" value="ADH_N"/>
    <property type="match status" value="1"/>
</dbReference>
<gene>
    <name evidence="8" type="ORF">FPZ12_009495</name>
</gene>
<evidence type="ECO:0000259" key="7">
    <source>
        <dbReference type="SMART" id="SM00829"/>
    </source>
</evidence>
<dbReference type="GO" id="GO:0046294">
    <property type="term" value="P:formaldehyde catabolic process"/>
    <property type="evidence" value="ECO:0007669"/>
    <property type="project" value="TreeGrafter"/>
</dbReference>
<name>A0A5N0VA11_9PSEU</name>
<keyword evidence="4 8" id="KW-0560">Oxidoreductase</keyword>
<dbReference type="GO" id="GO:0008270">
    <property type="term" value="F:zinc ion binding"/>
    <property type="evidence" value="ECO:0007669"/>
    <property type="project" value="InterPro"/>
</dbReference>
<sequence length="368" mass="39190">MKTRAAVVEEGGKAFEIRELDVDEPRVGEVHVKFVASGLCHSDLHLIDGDIVPRFPIVAGHEGAGIIESVGPGVTRLAPGDHVVCSFIPSCGTCRYCATGHQNLCDLGAHLMKGEFADGTFRYHGEGRDYGSLSMIGAFSERATLSQHSVVKVDDWLPLEVAAIVGCAVPTGWGSAINTGGVRVGDTVVVYGIGGIGINAIQASAYAGAKFVVAVDPVEFKRETALKLGATHAFADPAEAAAKVNELTWGQGADQAIVTVGVVDEEVVRNAFDITGKTGTLVITGQSHPEKVTIQIPSALLVRNEKVIRGSQFGSSNPQYDIVKLLRLYDNGQLKLDELITKKYTLDQINEGYQDMRDGTIIRGVIVH</sequence>